<accession>D7CUG7</accession>
<evidence type="ECO:0000256" key="1">
    <source>
        <dbReference type="ARBA" id="ARBA00022801"/>
    </source>
</evidence>
<evidence type="ECO:0000256" key="4">
    <source>
        <dbReference type="SAM" id="SignalP"/>
    </source>
</evidence>
<feature type="domain" description="PET hydrolase/cutinase-like" evidence="5">
    <location>
        <begin position="138"/>
        <end position="247"/>
    </location>
</feature>
<keyword evidence="7" id="KW-1185">Reference proteome</keyword>
<sequence length="453" mass="48454">MPTLRALHPLCVSVSLMAFSVALTQTDATAQTAAASFVFGDPLPDAPELAARGPYGVGVRTLALVNPDQLEVLAVTPQDPEPRYDRPLTVELFYPGDAPAGALTTYEDVFGHSADPERPNRPLTFLGRAERDAEPDASGAPYPLVILSHGYPGSRLMMTYLAENLASKGYVVAAVAHTDSTFDDVGAFASTLLNRPLDQLFVLDELARRGAGEGFLGGLVDAERVALIGYSMGGYGALNAAGAGFSEAAVAAPFVPNRALALRQTGAFEPDPRIKAVVAFAPWGGPAALEAVGVSGLSFWDEAGLAGLRVPTLFVAGDQDDVSGFEGGVKALFEGAVNAERYLLVYQNARHNVAPNPPPLGAPFTEYARYAEFAWDARRINNINQHFVTAFLAKVLKGEPTGRYLELVERSNEGVWAQREDGSFAPEHSYWAGFENRTAVGLEFYHRPARGRE</sequence>
<dbReference type="SUPFAM" id="SSF53474">
    <property type="entry name" value="alpha/beta-Hydrolases"/>
    <property type="match status" value="1"/>
</dbReference>
<evidence type="ECO:0000313" key="6">
    <source>
        <dbReference type="EMBL" id="ADI15752.1"/>
    </source>
</evidence>
<dbReference type="KEGG" id="tra:Trad_2647"/>
<protein>
    <submittedName>
        <fullName evidence="6">Platelet-activating factor acetylhydrolase plasma/intracellular isoform II</fullName>
    </submittedName>
</protein>
<dbReference type="InterPro" id="IPR041127">
    <property type="entry name" value="PET_hydrolase/cutinase-like"/>
</dbReference>
<dbReference type="Gene3D" id="3.40.50.1820">
    <property type="entry name" value="alpha/beta hydrolase"/>
    <property type="match status" value="1"/>
</dbReference>
<dbReference type="PANTHER" id="PTHR10272:SF0">
    <property type="entry name" value="PLATELET-ACTIVATING FACTOR ACETYLHYDROLASE"/>
    <property type="match status" value="1"/>
</dbReference>
<evidence type="ECO:0000259" key="5">
    <source>
        <dbReference type="Pfam" id="PF12740"/>
    </source>
</evidence>
<dbReference type="PANTHER" id="PTHR10272">
    <property type="entry name" value="PLATELET-ACTIVATING FACTOR ACETYLHYDROLASE"/>
    <property type="match status" value="1"/>
</dbReference>
<dbReference type="AlphaFoldDB" id="D7CUG7"/>
<keyword evidence="1" id="KW-0378">Hydrolase</keyword>
<keyword evidence="4" id="KW-0732">Signal</keyword>
<proteinExistence type="predicted"/>
<evidence type="ECO:0000256" key="3">
    <source>
        <dbReference type="ARBA" id="ARBA00023098"/>
    </source>
</evidence>
<reference evidence="7" key="1">
    <citation type="submission" date="2010-05" db="EMBL/GenBank/DDBJ databases">
        <title>The complete genome of Truepera radiovictris DSM 17093.</title>
        <authorList>
            <consortium name="US DOE Joint Genome Institute (JGI-PGF)"/>
            <person name="Lucas S."/>
            <person name="Copeland A."/>
            <person name="Lapidus A."/>
            <person name="Glavina del Rio T."/>
            <person name="Dalin E."/>
            <person name="Tice H."/>
            <person name="Bruce D."/>
            <person name="Goodwin L."/>
            <person name="Pitluck S."/>
            <person name="Kyrpides N."/>
            <person name="Mavromatis K."/>
            <person name="Ovchinnikova G."/>
            <person name="Munk A.C."/>
            <person name="Detter J.C."/>
            <person name="Han C."/>
            <person name="Tapia R."/>
            <person name="Land M."/>
            <person name="Hauser L."/>
            <person name="Markowitz V."/>
            <person name="Cheng J.-F."/>
            <person name="Hugenholtz P."/>
            <person name="Woyke T."/>
            <person name="Wu D."/>
            <person name="Tindall B."/>
            <person name="Pomrenke H.G."/>
            <person name="Brambilla E."/>
            <person name="Klenk H.-P."/>
            <person name="Eisen J.A."/>
        </authorList>
    </citation>
    <scope>NUCLEOTIDE SEQUENCE [LARGE SCALE GENOMIC DNA]</scope>
    <source>
        <strain evidence="7">DSM 17093 / CIP 108686 / LMG 22925 / RQ-24</strain>
    </source>
</reference>
<dbReference type="GO" id="GO:0016042">
    <property type="term" value="P:lipid catabolic process"/>
    <property type="evidence" value="ECO:0007669"/>
    <property type="project" value="UniProtKB-KW"/>
</dbReference>
<dbReference type="eggNOG" id="COG4188">
    <property type="taxonomic scope" value="Bacteria"/>
</dbReference>
<evidence type="ECO:0000256" key="2">
    <source>
        <dbReference type="ARBA" id="ARBA00022963"/>
    </source>
</evidence>
<gene>
    <name evidence="6" type="ordered locus">Trad_2647</name>
</gene>
<evidence type="ECO:0000313" key="7">
    <source>
        <dbReference type="Proteomes" id="UP000000379"/>
    </source>
</evidence>
<keyword evidence="3" id="KW-0443">Lipid metabolism</keyword>
<organism evidence="6 7">
    <name type="scientific">Truepera radiovictrix (strain DSM 17093 / CIP 108686 / LMG 22925 / RQ-24)</name>
    <dbReference type="NCBI Taxonomy" id="649638"/>
    <lineage>
        <taxon>Bacteria</taxon>
        <taxon>Thermotogati</taxon>
        <taxon>Deinococcota</taxon>
        <taxon>Deinococci</taxon>
        <taxon>Trueperales</taxon>
        <taxon>Trueperaceae</taxon>
        <taxon>Truepera</taxon>
    </lineage>
</organism>
<dbReference type="Proteomes" id="UP000000379">
    <property type="component" value="Chromosome"/>
</dbReference>
<feature type="chain" id="PRO_5003094605" evidence="4">
    <location>
        <begin position="25"/>
        <end position="453"/>
    </location>
</feature>
<reference evidence="6 7" key="2">
    <citation type="journal article" date="2011" name="Stand. Genomic Sci.">
        <title>Complete genome sequence of Truepera radiovictrix type strain (RQ-24).</title>
        <authorList>
            <person name="Ivanova N."/>
            <person name="Rohde C."/>
            <person name="Munk C."/>
            <person name="Nolan M."/>
            <person name="Lucas S."/>
            <person name="Del Rio T.G."/>
            <person name="Tice H."/>
            <person name="Deshpande S."/>
            <person name="Cheng J.F."/>
            <person name="Tapia R."/>
            <person name="Han C."/>
            <person name="Goodwin L."/>
            <person name="Pitluck S."/>
            <person name="Liolios K."/>
            <person name="Mavromatis K."/>
            <person name="Mikhailova N."/>
            <person name="Pati A."/>
            <person name="Chen A."/>
            <person name="Palaniappan K."/>
            <person name="Land M."/>
            <person name="Hauser L."/>
            <person name="Chang Y.J."/>
            <person name="Jeffries C.D."/>
            <person name="Brambilla E."/>
            <person name="Rohde M."/>
            <person name="Goker M."/>
            <person name="Tindall B.J."/>
            <person name="Woyke T."/>
            <person name="Bristow J."/>
            <person name="Eisen J.A."/>
            <person name="Markowitz V."/>
            <person name="Hugenholtz P."/>
            <person name="Kyrpides N.C."/>
            <person name="Klenk H.P."/>
            <person name="Lapidus A."/>
        </authorList>
    </citation>
    <scope>NUCLEOTIDE SEQUENCE [LARGE SCALE GENOMIC DNA]</scope>
    <source>
        <strain evidence="7">DSM 17093 / CIP 108686 / LMG 22925 / RQ-24</strain>
    </source>
</reference>
<dbReference type="GO" id="GO:0003847">
    <property type="term" value="F:1-alkyl-2-acetylglycerophosphocholine esterase activity"/>
    <property type="evidence" value="ECO:0007669"/>
    <property type="project" value="TreeGrafter"/>
</dbReference>
<name>D7CUG7_TRURR</name>
<dbReference type="InterPro" id="IPR029058">
    <property type="entry name" value="AB_hydrolase_fold"/>
</dbReference>
<dbReference type="Pfam" id="PF12740">
    <property type="entry name" value="PETase"/>
    <property type="match status" value="1"/>
</dbReference>
<keyword evidence="2" id="KW-0442">Lipid degradation</keyword>
<dbReference type="HOGENOM" id="CLU_627961_0_0_0"/>
<dbReference type="EMBL" id="CP002049">
    <property type="protein sequence ID" value="ADI15752.1"/>
    <property type="molecule type" value="Genomic_DNA"/>
</dbReference>
<feature type="signal peptide" evidence="4">
    <location>
        <begin position="1"/>
        <end position="24"/>
    </location>
</feature>
<dbReference type="STRING" id="649638.Trad_2647"/>